<dbReference type="AlphaFoldDB" id="A0A3M7SKH3"/>
<evidence type="ECO:0000313" key="3">
    <source>
        <dbReference type="Proteomes" id="UP000276133"/>
    </source>
</evidence>
<proteinExistence type="predicted"/>
<comment type="caution">
    <text evidence="2">The sequence shown here is derived from an EMBL/GenBank/DDBJ whole genome shotgun (WGS) entry which is preliminary data.</text>
</comment>
<accession>A0A3M7SKH3</accession>
<organism evidence="2 3">
    <name type="scientific">Brachionus plicatilis</name>
    <name type="common">Marine rotifer</name>
    <name type="synonym">Brachionus muelleri</name>
    <dbReference type="NCBI Taxonomy" id="10195"/>
    <lineage>
        <taxon>Eukaryota</taxon>
        <taxon>Metazoa</taxon>
        <taxon>Spiralia</taxon>
        <taxon>Gnathifera</taxon>
        <taxon>Rotifera</taxon>
        <taxon>Eurotatoria</taxon>
        <taxon>Monogononta</taxon>
        <taxon>Pseudotrocha</taxon>
        <taxon>Ploima</taxon>
        <taxon>Brachionidae</taxon>
        <taxon>Brachionus</taxon>
    </lineage>
</organism>
<gene>
    <name evidence="2" type="ORF">BpHYR1_049126</name>
</gene>
<dbReference type="EMBL" id="REGN01001210">
    <property type="protein sequence ID" value="RNA36229.1"/>
    <property type="molecule type" value="Genomic_DNA"/>
</dbReference>
<evidence type="ECO:0000256" key="1">
    <source>
        <dbReference type="SAM" id="MobiDB-lite"/>
    </source>
</evidence>
<dbReference type="OrthoDB" id="10550640at2759"/>
<feature type="region of interest" description="Disordered" evidence="1">
    <location>
        <begin position="270"/>
        <end position="292"/>
    </location>
</feature>
<protein>
    <submittedName>
        <fullName evidence="2">Uncharacterized protein</fullName>
    </submittedName>
</protein>
<sequence>MTKNLIRNESVHLGNELRFGQYKTFERPSHKTFDNEIKEIYKLNLSNIISNHCKENLKNKLKKSFSVQNEDGDDSSNYLESNYNNNKISSLNDFGSSQPFDKKKSYEKLKSNLYTSYLNYGTVNPFKSNYDFLQKKNPEFYKKLGKKLPNSDSTYNLLSSSVEIKKFMHRADTKKKEISIEEMDSQKNPNYHDSLNAKNSDAHNCLSQTSSYQSLSKTLAQKNATKETKKATIAPNQFLIYRNETLVTKENSIKTTASSNNLSNDVYVRKKERPREPQGPGQAQYSKTTKEDALVNHTKNDILTEHRSANGPEKFLDSSKLAYILNWVSTVNRVQSIEGKHSDTINKIIFYDYI</sequence>
<reference evidence="2 3" key="1">
    <citation type="journal article" date="2018" name="Sci. Rep.">
        <title>Genomic signatures of local adaptation to the degree of environmental predictability in rotifers.</title>
        <authorList>
            <person name="Franch-Gras L."/>
            <person name="Hahn C."/>
            <person name="Garcia-Roger E.M."/>
            <person name="Carmona M.J."/>
            <person name="Serra M."/>
            <person name="Gomez A."/>
        </authorList>
    </citation>
    <scope>NUCLEOTIDE SEQUENCE [LARGE SCALE GENOMIC DNA]</scope>
    <source>
        <strain evidence="2">HYR1</strain>
    </source>
</reference>
<evidence type="ECO:0000313" key="2">
    <source>
        <dbReference type="EMBL" id="RNA36229.1"/>
    </source>
</evidence>
<name>A0A3M7SKH3_BRAPC</name>
<keyword evidence="3" id="KW-1185">Reference proteome</keyword>
<dbReference type="Proteomes" id="UP000276133">
    <property type="component" value="Unassembled WGS sequence"/>
</dbReference>